<protein>
    <submittedName>
        <fullName evidence="1">Uncharacterized protein</fullName>
    </submittedName>
</protein>
<proteinExistence type="predicted"/>
<dbReference type="EMBL" id="MZ326859">
    <property type="protein sequence ID" value="QYW02059.1"/>
    <property type="molecule type" value="Genomic_DNA"/>
</dbReference>
<reference evidence="1" key="1">
    <citation type="submission" date="2021-06" db="EMBL/GenBank/DDBJ databases">
        <title>Complete genome sequence of Stenotrophomonas maltophilia phage Siara.</title>
        <authorList>
            <person name="Marmion J."/>
            <person name="Tate N."/>
            <person name="Clark J."/>
            <person name="Le T."/>
            <person name="Liu M."/>
            <person name="Burrowes B."/>
            <person name="Gill J."/>
        </authorList>
    </citation>
    <scope>NUCLEOTIDE SEQUENCE</scope>
</reference>
<accession>A0AAE7WM84</accession>
<evidence type="ECO:0000313" key="1">
    <source>
        <dbReference type="EMBL" id="QYW02059.1"/>
    </source>
</evidence>
<gene>
    <name evidence="1" type="ORF">CPT_Siara_056</name>
</gene>
<organism evidence="1 2">
    <name type="scientific">Stenotrophomonas phage Siara</name>
    <dbReference type="NCBI Taxonomy" id="2859658"/>
    <lineage>
        <taxon>Viruses</taxon>
        <taxon>Duplodnaviria</taxon>
        <taxon>Heunggongvirae</taxon>
        <taxon>Uroviricota</taxon>
        <taxon>Caudoviricetes</taxon>
        <taxon>Beaumontvirinae</taxon>
        <taxon>Siaravirus</taxon>
        <taxon>Siaravirus siara</taxon>
    </lineage>
</organism>
<keyword evidence="2" id="KW-1185">Reference proteome</keyword>
<dbReference type="Proteomes" id="UP000827319">
    <property type="component" value="Segment"/>
</dbReference>
<evidence type="ECO:0000313" key="2">
    <source>
        <dbReference type="Proteomes" id="UP000827319"/>
    </source>
</evidence>
<name>A0AAE7WM84_9CAUD</name>
<sequence>MQARIEEYQRLYRKKYGVGISVTWEKPWIRIGTNAGISLQRLRQLISQFKC</sequence>